<gene>
    <name evidence="2" type="ORF">PHYBLDRAFT_161098</name>
</gene>
<dbReference type="InParanoid" id="A0A162V6Z7"/>
<dbReference type="STRING" id="763407.A0A162V6Z7"/>
<dbReference type="PANTHER" id="PTHR39468">
    <property type="entry name" value="CHROMOSOME 7, WHOLE GENOME SHOTGUN SEQUENCE"/>
    <property type="match status" value="1"/>
</dbReference>
<dbReference type="AlphaFoldDB" id="A0A162V6Z7"/>
<dbReference type="PANTHER" id="PTHR39468:SF1">
    <property type="entry name" value="MTF2-LIKE C-TERMINAL DOMAIN-CONTAINING PROTEIN"/>
    <property type="match status" value="1"/>
</dbReference>
<dbReference type="GeneID" id="28995250"/>
<name>A0A162V6Z7_PHYB8</name>
<feature type="domain" description="Mtf2-like C-terminal" evidence="1">
    <location>
        <begin position="143"/>
        <end position="292"/>
    </location>
</feature>
<dbReference type="OrthoDB" id="2444174at2759"/>
<dbReference type="VEuPathDB" id="FungiDB:PHYBLDRAFT_161098"/>
<accession>A0A162V6Z7</accession>
<keyword evidence="3" id="KW-1185">Reference proteome</keyword>
<dbReference type="InterPro" id="IPR040009">
    <property type="entry name" value="Mtf2/C5D6.12-like"/>
</dbReference>
<dbReference type="GO" id="GO:0005739">
    <property type="term" value="C:mitochondrion"/>
    <property type="evidence" value="ECO:0007669"/>
    <property type="project" value="InterPro"/>
</dbReference>
<dbReference type="Proteomes" id="UP000077315">
    <property type="component" value="Unassembled WGS sequence"/>
</dbReference>
<evidence type="ECO:0000313" key="2">
    <source>
        <dbReference type="EMBL" id="OAD80452.1"/>
    </source>
</evidence>
<dbReference type="InterPro" id="IPR043837">
    <property type="entry name" value="Mtf2-like_C"/>
</dbReference>
<dbReference type="Pfam" id="PF19189">
    <property type="entry name" value="Mtf2"/>
    <property type="match status" value="1"/>
</dbReference>
<evidence type="ECO:0000313" key="3">
    <source>
        <dbReference type="Proteomes" id="UP000077315"/>
    </source>
</evidence>
<dbReference type="FunCoup" id="A0A162V6Z7">
    <property type="interactions" value="198"/>
</dbReference>
<sequence length="295" mass="33881">MQKKGVFLKELAAFESLAKTNLEDNDSRLYKKSNRPENNSTQKFKDLLDSLFDQSPVEDPPRPVQPLSKSGTLIEQRLLEMVLKNKTPYKENAPLPKGVQVSFFGKAIKNESIEQPDNRSHWRLPEDEHEPSFYDEFDSLWHKRSSSEFVEQVSKRINEAEYGPNYSRMLESALGHAAFQLRDPYLAVAIFEQVKNHSVESYVSGCTVDVYNQMLNIRWRLWRDVHGIIGLVEEMNVNGVGYNSATREMGKSIAKEVLGEMRLEGQKDSEKSLWSADEKRATNLIKALVGKWLLK</sequence>
<organism evidence="2 3">
    <name type="scientific">Phycomyces blakesleeanus (strain ATCC 8743b / DSM 1359 / FGSC 10004 / NBRC 33097 / NRRL 1555)</name>
    <dbReference type="NCBI Taxonomy" id="763407"/>
    <lineage>
        <taxon>Eukaryota</taxon>
        <taxon>Fungi</taxon>
        <taxon>Fungi incertae sedis</taxon>
        <taxon>Mucoromycota</taxon>
        <taxon>Mucoromycotina</taxon>
        <taxon>Mucoromycetes</taxon>
        <taxon>Mucorales</taxon>
        <taxon>Phycomycetaceae</taxon>
        <taxon>Phycomyces</taxon>
    </lineage>
</organism>
<dbReference type="EMBL" id="KV440971">
    <property type="protein sequence ID" value="OAD80452.1"/>
    <property type="molecule type" value="Genomic_DNA"/>
</dbReference>
<reference evidence="3" key="1">
    <citation type="submission" date="2015-06" db="EMBL/GenBank/DDBJ databases">
        <title>Expansion of signal transduction pathways in fungi by whole-genome duplication.</title>
        <authorList>
            <consortium name="DOE Joint Genome Institute"/>
            <person name="Corrochano L.M."/>
            <person name="Kuo A."/>
            <person name="Marcet-Houben M."/>
            <person name="Polaino S."/>
            <person name="Salamov A."/>
            <person name="Villalobos J.M."/>
            <person name="Alvarez M.I."/>
            <person name="Avalos J."/>
            <person name="Benito E.P."/>
            <person name="Benoit I."/>
            <person name="Burger G."/>
            <person name="Camino L.P."/>
            <person name="Canovas D."/>
            <person name="Cerda-Olmedo E."/>
            <person name="Cheng J.-F."/>
            <person name="Dominguez A."/>
            <person name="Elias M."/>
            <person name="Eslava A.P."/>
            <person name="Glaser F."/>
            <person name="Grimwood J."/>
            <person name="Gutierrez G."/>
            <person name="Heitman J."/>
            <person name="Henrissat B."/>
            <person name="Iturriaga E.A."/>
            <person name="Lang B.F."/>
            <person name="Lavin J.L."/>
            <person name="Lee S."/>
            <person name="Li W."/>
            <person name="Lindquist E."/>
            <person name="Lopez-Garcia S."/>
            <person name="Luque E.M."/>
            <person name="Marcos A.T."/>
            <person name="Martin J."/>
            <person name="McCluskey K."/>
            <person name="Medina H.R."/>
            <person name="Miralles-Duran A."/>
            <person name="Miyazaki A."/>
            <person name="Munoz-Torres E."/>
            <person name="Oguiza J.A."/>
            <person name="Ohm R."/>
            <person name="Olmedo M."/>
            <person name="Orejas M."/>
            <person name="Ortiz-Castellanos L."/>
            <person name="Pisabarro A.G."/>
            <person name="Rodriguez-Romero J."/>
            <person name="Ruiz-Herrera J."/>
            <person name="Ruiz-Vazquez R."/>
            <person name="Sanz C."/>
            <person name="Schackwitz W."/>
            <person name="Schmutz J."/>
            <person name="Shahriari M."/>
            <person name="Shelest E."/>
            <person name="Silva-Franco F."/>
            <person name="Soanes D."/>
            <person name="Syed K."/>
            <person name="Tagua V.G."/>
            <person name="Talbot N.J."/>
            <person name="Thon M."/>
            <person name="De vries R.P."/>
            <person name="Wiebenga A."/>
            <person name="Yadav J.S."/>
            <person name="Braun E.L."/>
            <person name="Baker S."/>
            <person name="Garre V."/>
            <person name="Horwitz B."/>
            <person name="Torres-Martinez S."/>
            <person name="Idnurm A."/>
            <person name="Herrera-Estrella A."/>
            <person name="Gabaldon T."/>
            <person name="Grigoriev I.V."/>
        </authorList>
    </citation>
    <scope>NUCLEOTIDE SEQUENCE [LARGE SCALE GENOMIC DNA]</scope>
    <source>
        <strain evidence="3">NRRL 1555(-)</strain>
    </source>
</reference>
<protein>
    <recommendedName>
        <fullName evidence="1">Mtf2-like C-terminal domain-containing protein</fullName>
    </recommendedName>
</protein>
<dbReference type="RefSeq" id="XP_018298492.1">
    <property type="nucleotide sequence ID" value="XM_018434344.1"/>
</dbReference>
<proteinExistence type="predicted"/>
<evidence type="ECO:0000259" key="1">
    <source>
        <dbReference type="Pfam" id="PF19189"/>
    </source>
</evidence>